<accession>A0A2D1TV66</accession>
<protein>
    <submittedName>
        <fullName evidence="1">Haloacid dehalogenase</fullName>
    </submittedName>
</protein>
<dbReference type="NCBIfam" id="TIGR01484">
    <property type="entry name" value="HAD-SF-IIB"/>
    <property type="match status" value="1"/>
</dbReference>
<name>A0A2D1TV66_9ACTN</name>
<dbReference type="GO" id="GO:0005829">
    <property type="term" value="C:cytosol"/>
    <property type="evidence" value="ECO:0007669"/>
    <property type="project" value="TreeGrafter"/>
</dbReference>
<dbReference type="InterPro" id="IPR006379">
    <property type="entry name" value="HAD-SF_hydro_IIB"/>
</dbReference>
<sequence length="290" mass="32414">MRKTGFEGRPIKVRLAVDGRLWGKHMGLEGIKLIACDLDGTLLHPGEREPRSEAFELIDELHRRGIVFMPASGRQYASLRYLFAPVADELAYVCENGALVMSEGRAVVKRSMERGLAMDIANAVVAYPHADVTLSCEGHLYTMSGNDAFVDHLRYEVHCDVAVVDRPEDIDEDVIKIAFQTPEAEQPAALEYFVRRFSDRVDVMTSGTEWTDFIGFDSGKGSALADYGRALGISPDAMMAFGDNENDRDMLNVVGHPYLMESCNPTMRGINDRVRYVCTVEEELRRLLAE</sequence>
<dbReference type="AlphaFoldDB" id="A0A2D1TV66"/>
<organism evidence="1 2">
    <name type="scientific">Collinsella aerofaciens</name>
    <dbReference type="NCBI Taxonomy" id="74426"/>
    <lineage>
        <taxon>Bacteria</taxon>
        <taxon>Bacillati</taxon>
        <taxon>Actinomycetota</taxon>
        <taxon>Coriobacteriia</taxon>
        <taxon>Coriobacteriales</taxon>
        <taxon>Coriobacteriaceae</taxon>
        <taxon>Collinsella</taxon>
    </lineage>
</organism>
<proteinExistence type="predicted"/>
<dbReference type="EMBL" id="CP024160">
    <property type="protein sequence ID" value="ATP53247.1"/>
    <property type="molecule type" value="Genomic_DNA"/>
</dbReference>
<dbReference type="Gene3D" id="3.40.50.1000">
    <property type="entry name" value="HAD superfamily/HAD-like"/>
    <property type="match status" value="1"/>
</dbReference>
<dbReference type="InterPro" id="IPR023214">
    <property type="entry name" value="HAD_sf"/>
</dbReference>
<dbReference type="SUPFAM" id="SSF56784">
    <property type="entry name" value="HAD-like"/>
    <property type="match status" value="1"/>
</dbReference>
<gene>
    <name evidence="1" type="ORF">CSV91_01065</name>
</gene>
<dbReference type="Gene3D" id="3.30.1240.10">
    <property type="match status" value="1"/>
</dbReference>
<dbReference type="InterPro" id="IPR036412">
    <property type="entry name" value="HAD-like_sf"/>
</dbReference>
<dbReference type="GO" id="GO:0000287">
    <property type="term" value="F:magnesium ion binding"/>
    <property type="evidence" value="ECO:0007669"/>
    <property type="project" value="TreeGrafter"/>
</dbReference>
<evidence type="ECO:0000313" key="1">
    <source>
        <dbReference type="EMBL" id="ATP53247.1"/>
    </source>
</evidence>
<dbReference type="KEGG" id="caer:CSV91_01065"/>
<evidence type="ECO:0000313" key="2">
    <source>
        <dbReference type="Proteomes" id="UP000225608"/>
    </source>
</evidence>
<dbReference type="Proteomes" id="UP000225608">
    <property type="component" value="Chromosome"/>
</dbReference>
<dbReference type="GO" id="GO:0016791">
    <property type="term" value="F:phosphatase activity"/>
    <property type="evidence" value="ECO:0007669"/>
    <property type="project" value="TreeGrafter"/>
</dbReference>
<reference evidence="1 2" key="1">
    <citation type="submission" date="2017-10" db="EMBL/GenBank/DDBJ databases">
        <title>Complete genome sequence of Collinsella aerofaciens isolated from the gut of a healthy adult Indian.</title>
        <authorList>
            <person name="Bag S."/>
            <person name="Ghosh T.S."/>
            <person name="Das B."/>
        </authorList>
    </citation>
    <scope>NUCLEOTIDE SEQUENCE [LARGE SCALE GENOMIC DNA]</scope>
    <source>
        <strain evidence="2">indica</strain>
    </source>
</reference>
<dbReference type="Pfam" id="PF08282">
    <property type="entry name" value="Hydrolase_3"/>
    <property type="match status" value="1"/>
</dbReference>
<dbReference type="PANTHER" id="PTHR10000:SF53">
    <property type="entry name" value="5-AMINO-6-(5-PHOSPHO-D-RIBITYLAMINO)URACIL PHOSPHATASE YBJI-RELATED"/>
    <property type="match status" value="1"/>
</dbReference>
<dbReference type="PANTHER" id="PTHR10000">
    <property type="entry name" value="PHOSPHOSERINE PHOSPHATASE"/>
    <property type="match status" value="1"/>
</dbReference>